<gene>
    <name evidence="2" type="ORF">MM236_10480</name>
</gene>
<dbReference type="Proteomes" id="UP001165488">
    <property type="component" value="Unassembled WGS sequence"/>
</dbReference>
<comment type="caution">
    <text evidence="2">The sequence shown here is derived from an EMBL/GenBank/DDBJ whole genome shotgun (WGS) entry which is preliminary data.</text>
</comment>
<dbReference type="Pfam" id="PF14371">
    <property type="entry name" value="DUF4412"/>
    <property type="match status" value="1"/>
</dbReference>
<protein>
    <submittedName>
        <fullName evidence="2">DUF4412 domain-containing protein</fullName>
    </submittedName>
</protein>
<accession>A0ABS9UP64</accession>
<dbReference type="EMBL" id="JAKZGS010000007">
    <property type="protein sequence ID" value="MCH7398418.1"/>
    <property type="molecule type" value="Genomic_DNA"/>
</dbReference>
<sequence>MKKIYAILTIPLLICISFDSEAQLGNRLKQAASRGLGNALEKRVEKEAEKIAQRQLEKAFENIYGPDMPSGGGFNIGKILEGIDANIETADTYDFSGYSVMEINSLDEKGKASDPFQMKTYLNPDSKTSAIEIENKDQKNNSGKTIIISDLERNASIILIEAEGKKNSLAYGYDFDAIEQAAVIENWEEWEEDMEEKDFSIKKTGNTKTIHGYKCEEYVSESEEGTATFWITKEPVSGTGSIWTDTNPMLGTTAYQRGMAAWGDVPMGSMMEMLFESKTDKSRSELKITEMNKESSISFEMSDYPNMLKTEN</sequence>
<organism evidence="2 3">
    <name type="scientific">Belliella calami</name>
    <dbReference type="NCBI Taxonomy" id="2923436"/>
    <lineage>
        <taxon>Bacteria</taxon>
        <taxon>Pseudomonadati</taxon>
        <taxon>Bacteroidota</taxon>
        <taxon>Cytophagia</taxon>
        <taxon>Cytophagales</taxon>
        <taxon>Cyclobacteriaceae</taxon>
        <taxon>Belliella</taxon>
    </lineage>
</organism>
<dbReference type="InterPro" id="IPR025524">
    <property type="entry name" value="DUF4412"/>
</dbReference>
<evidence type="ECO:0000259" key="1">
    <source>
        <dbReference type="Pfam" id="PF14371"/>
    </source>
</evidence>
<name>A0ABS9UP64_9BACT</name>
<dbReference type="RefSeq" id="WP_241274932.1">
    <property type="nucleotide sequence ID" value="NZ_JAKZGS010000007.1"/>
</dbReference>
<evidence type="ECO:0000313" key="2">
    <source>
        <dbReference type="EMBL" id="MCH7398418.1"/>
    </source>
</evidence>
<proteinExistence type="predicted"/>
<feature type="domain" description="DUF4412" evidence="1">
    <location>
        <begin position="102"/>
        <end position="235"/>
    </location>
</feature>
<evidence type="ECO:0000313" key="3">
    <source>
        <dbReference type="Proteomes" id="UP001165488"/>
    </source>
</evidence>
<reference evidence="2" key="1">
    <citation type="submission" date="2022-03" db="EMBL/GenBank/DDBJ databases">
        <title>De novo assembled genomes of Belliella spp. (Cyclobacteriaceae) strains.</title>
        <authorList>
            <person name="Szabo A."/>
            <person name="Korponai K."/>
            <person name="Felfoldi T."/>
        </authorList>
    </citation>
    <scope>NUCLEOTIDE SEQUENCE</scope>
    <source>
        <strain evidence="2">DSM 107340</strain>
    </source>
</reference>
<keyword evidence="3" id="KW-1185">Reference proteome</keyword>